<feature type="non-terminal residue" evidence="1">
    <location>
        <position position="1"/>
    </location>
</feature>
<organism evidence="1 2">
    <name type="scientific">Acinetobacter haemolyticus ATCC 19194</name>
    <dbReference type="NCBI Taxonomy" id="707232"/>
    <lineage>
        <taxon>Bacteria</taxon>
        <taxon>Pseudomonadati</taxon>
        <taxon>Pseudomonadota</taxon>
        <taxon>Gammaproteobacteria</taxon>
        <taxon>Moraxellales</taxon>
        <taxon>Moraxellaceae</taxon>
        <taxon>Acinetobacter</taxon>
    </lineage>
</organism>
<dbReference type="AlphaFoldDB" id="D4XSQ1"/>
<proteinExistence type="predicted"/>
<name>D4XSQ1_ACIHA</name>
<accession>D4XSQ1</accession>
<reference evidence="2" key="1">
    <citation type="submission" date="2010-03" db="EMBL/GenBank/DDBJ databases">
        <title>Complete sequence of Mobiluncus curtisii ATCC 43063.</title>
        <authorList>
            <person name="Muzny D."/>
            <person name="Qin X."/>
            <person name="Deng J."/>
            <person name="Jiang H."/>
            <person name="Liu Y."/>
            <person name="Qu J."/>
            <person name="Song X.-Z."/>
            <person name="Zhang L."/>
            <person name="Thornton R."/>
            <person name="Coyle M."/>
            <person name="Francisco L."/>
            <person name="Jackson L."/>
            <person name="Javaid M."/>
            <person name="Korchina V."/>
            <person name="Kovar C."/>
            <person name="Mata R."/>
            <person name="Mathew T."/>
            <person name="Ngo R."/>
            <person name="Nguyen L."/>
            <person name="Nguyen N."/>
            <person name="Okwuonu G."/>
            <person name="Ongeri F."/>
            <person name="Pham C."/>
            <person name="Simmons D."/>
            <person name="Wilczek-Boney K."/>
            <person name="Hale W."/>
            <person name="Jakkamsetti A."/>
            <person name="Pham P."/>
            <person name="Ruth R."/>
            <person name="San Lucas F."/>
            <person name="Warren J."/>
            <person name="Zhang J."/>
            <person name="Zhao Z."/>
            <person name="Zhou C."/>
            <person name="Zhu D."/>
            <person name="Lee S."/>
            <person name="Bess C."/>
            <person name="Blankenburg K."/>
            <person name="Forbes L."/>
            <person name="Fu Q."/>
            <person name="Gubbala S."/>
            <person name="Hirani K."/>
            <person name="Jayaseelan J.C."/>
            <person name="Lara F."/>
            <person name="Munidasa M."/>
            <person name="Palculict T."/>
            <person name="Patil S."/>
            <person name="Pu L.-L."/>
            <person name="Saada N."/>
            <person name="Tang L."/>
            <person name="Weissenberger G."/>
            <person name="Zhu Y."/>
            <person name="Hemphill L."/>
            <person name="Shang Y."/>
            <person name="Youmans B."/>
            <person name="Ayvaz T."/>
            <person name="Ross M."/>
            <person name="Santibanez J."/>
            <person name="Aqrawi P."/>
            <person name="Gross S."/>
            <person name="Joshi V."/>
            <person name="Fowler G."/>
            <person name="Nazareth L."/>
            <person name="Reid J."/>
            <person name="Worley K."/>
            <person name="Petrosino J."/>
            <person name="Highlander S."/>
            <person name="Gibbs R."/>
            <person name="Gibbs R."/>
        </authorList>
    </citation>
    <scope>NUCLEOTIDE SEQUENCE [LARGE SCALE GENOMIC DNA]</scope>
    <source>
        <strain evidence="2">ATCC 19194</strain>
    </source>
</reference>
<protein>
    <submittedName>
        <fullName evidence="1">Uncharacterized protein</fullName>
    </submittedName>
</protein>
<dbReference type="RefSeq" id="WP_004640340.1">
    <property type="nucleotide sequence ID" value="NZ_GG770435.1"/>
</dbReference>
<evidence type="ECO:0000313" key="2">
    <source>
        <dbReference type="Proteomes" id="UP000003085"/>
    </source>
</evidence>
<comment type="caution">
    <text evidence="1">The sequence shown here is derived from an EMBL/GenBank/DDBJ whole genome shotgun (WGS) entry which is preliminary data.</text>
</comment>
<dbReference type="Proteomes" id="UP000003085">
    <property type="component" value="Unassembled WGS sequence"/>
</dbReference>
<evidence type="ECO:0000313" key="1">
    <source>
        <dbReference type="EMBL" id="EFF81791.1"/>
    </source>
</evidence>
<dbReference type="EMBL" id="ADMT01000206">
    <property type="protein sequence ID" value="EFF81791.1"/>
    <property type="molecule type" value="Genomic_DNA"/>
</dbReference>
<sequence>SSKLGGENLILAECALNRYTLPKTGRGSWLTDSKDMLNILAIVGDEVFAPEEDTLSFRTEGLASTLFDKLLSPYAPKLDSNGIKVVNKMMDERAGELAVLRKTVVHEAHSIMTESPSEKTLKSAIEASLFKAEKEVSSLVNINKSNFKELTKKLTEDRVLWATFGGFVGAVSSGMPLALTAALGVTALSSLGSNAAKVRNESKKKLSESPYSFIHYLSNEA</sequence>
<dbReference type="HOGENOM" id="CLU_1247598_0_0_6"/>
<gene>
    <name evidence="1" type="ORF">HMP0015_2743</name>
</gene>